<dbReference type="PANTHER" id="PTHR19446">
    <property type="entry name" value="REVERSE TRANSCRIPTASES"/>
    <property type="match status" value="1"/>
</dbReference>
<organism evidence="1 2">
    <name type="scientific">Polarella glacialis</name>
    <name type="common">Dinoflagellate</name>
    <dbReference type="NCBI Taxonomy" id="89957"/>
    <lineage>
        <taxon>Eukaryota</taxon>
        <taxon>Sar</taxon>
        <taxon>Alveolata</taxon>
        <taxon>Dinophyceae</taxon>
        <taxon>Suessiales</taxon>
        <taxon>Suessiaceae</taxon>
        <taxon>Polarella</taxon>
    </lineage>
</organism>
<evidence type="ECO:0008006" key="3">
    <source>
        <dbReference type="Google" id="ProtNLM"/>
    </source>
</evidence>
<feature type="non-terminal residue" evidence="1">
    <location>
        <position position="289"/>
    </location>
</feature>
<protein>
    <recommendedName>
        <fullName evidence="3">Reverse transcriptase domain-containing protein</fullName>
    </recommendedName>
</protein>
<gene>
    <name evidence="1" type="ORF">PGLA2088_LOCUS33037</name>
</gene>
<evidence type="ECO:0000313" key="1">
    <source>
        <dbReference type="EMBL" id="CAE8704051.1"/>
    </source>
</evidence>
<name>A0A813KGK8_POLGL</name>
<reference evidence="1" key="1">
    <citation type="submission" date="2021-02" db="EMBL/GenBank/DDBJ databases">
        <authorList>
            <person name="Dougan E. K."/>
            <person name="Rhodes N."/>
            <person name="Thang M."/>
            <person name="Chan C."/>
        </authorList>
    </citation>
    <scope>NUCLEOTIDE SEQUENCE</scope>
</reference>
<dbReference type="AlphaFoldDB" id="A0A813KGK8"/>
<proteinExistence type="predicted"/>
<sequence>MHRLQTVYDFLQKFESRPSLINTAAFQALHDHVIELSHISVQDRIAELKQFRSDLPEVVYHQRKSRILDSLKRLIPGQHKPIQAVVDPISGSVRSAPAEINRILTEYWQRVFDGKTTDRVLRASWLRRITAQLHLSLKDLTPAADDVQAVLDQLPSSAAGPDGVPFGVLCLLKDELLHVFCNIINSMVAGTAVPPDDFNLAFLICLPKEGPTEQAEGIPAHDASATRPLSIVDASNRIIASAFRIALERATANWISDHQTGFLKGRQMLRNIIDIDHAAQKVSIVSKRG</sequence>
<accession>A0A813KGK8</accession>
<dbReference type="Proteomes" id="UP000626109">
    <property type="component" value="Unassembled WGS sequence"/>
</dbReference>
<dbReference type="EMBL" id="CAJNNW010030671">
    <property type="protein sequence ID" value="CAE8704051.1"/>
    <property type="molecule type" value="Genomic_DNA"/>
</dbReference>
<comment type="caution">
    <text evidence="1">The sequence shown here is derived from an EMBL/GenBank/DDBJ whole genome shotgun (WGS) entry which is preliminary data.</text>
</comment>
<evidence type="ECO:0000313" key="2">
    <source>
        <dbReference type="Proteomes" id="UP000626109"/>
    </source>
</evidence>